<dbReference type="EMBL" id="CP039690">
    <property type="protein sequence ID" value="QCI63040.1"/>
    <property type="molecule type" value="Genomic_DNA"/>
</dbReference>
<dbReference type="SUPFAM" id="SSF53254">
    <property type="entry name" value="Phosphoglycerate mutase-like"/>
    <property type="match status" value="1"/>
</dbReference>
<dbReference type="OrthoDB" id="9810154at2"/>
<proteinExistence type="predicted"/>
<reference evidence="1 2" key="1">
    <citation type="submission" date="2019-04" db="EMBL/GenBank/DDBJ databases">
        <title>Phreatobacter aquaticus sp. nov.</title>
        <authorList>
            <person name="Choi A."/>
        </authorList>
    </citation>
    <scope>NUCLEOTIDE SEQUENCE [LARGE SCALE GENOMIC DNA]</scope>
    <source>
        <strain evidence="1 2">KCTC 52518</strain>
    </source>
</reference>
<evidence type="ECO:0000313" key="1">
    <source>
        <dbReference type="EMBL" id="QCI63040.1"/>
    </source>
</evidence>
<accession>A0A4D7AZ97</accession>
<dbReference type="KEGG" id="pstg:E8M01_01550"/>
<gene>
    <name evidence="1" type="ORF">E8M01_01550</name>
</gene>
<keyword evidence="2" id="KW-1185">Reference proteome</keyword>
<dbReference type="InterPro" id="IPR029033">
    <property type="entry name" value="His_PPase_superfam"/>
</dbReference>
<dbReference type="Proteomes" id="UP000298781">
    <property type="component" value="Chromosome"/>
</dbReference>
<sequence length="174" mass="18603">MHRLILLRHAKSDWPAGVADHERPLNGRGRRGAPLIGGAMAERGYVPERALVSSARRTQETWALAKAAGRTLPEGSEDARLYHASVGMLMAVIGQTPEEIKSLALVGHNPGLEALAGSLVAEGPLIERQRVSTKYPTGGLAVIDCDIAAWRDIRPKCGTLIAFISPRDLDAGAE</sequence>
<name>A0A4D7AZ97_9HYPH</name>
<dbReference type="CDD" id="cd07067">
    <property type="entry name" value="HP_PGM_like"/>
    <property type="match status" value="1"/>
</dbReference>
<dbReference type="Pfam" id="PF00300">
    <property type="entry name" value="His_Phos_1"/>
    <property type="match status" value="1"/>
</dbReference>
<dbReference type="AlphaFoldDB" id="A0A4D7AZ97"/>
<dbReference type="Gene3D" id="3.40.50.1240">
    <property type="entry name" value="Phosphoglycerate mutase-like"/>
    <property type="match status" value="1"/>
</dbReference>
<dbReference type="PANTHER" id="PTHR47623">
    <property type="entry name" value="OS09G0287300 PROTEIN"/>
    <property type="match status" value="1"/>
</dbReference>
<dbReference type="InterPro" id="IPR013078">
    <property type="entry name" value="His_Pase_superF_clade-1"/>
</dbReference>
<dbReference type="PANTHER" id="PTHR47623:SF1">
    <property type="entry name" value="OS09G0287300 PROTEIN"/>
    <property type="match status" value="1"/>
</dbReference>
<dbReference type="SMART" id="SM00855">
    <property type="entry name" value="PGAM"/>
    <property type="match status" value="1"/>
</dbReference>
<dbReference type="RefSeq" id="WP_136958503.1">
    <property type="nucleotide sequence ID" value="NZ_CP039690.1"/>
</dbReference>
<protein>
    <submittedName>
        <fullName evidence="1">Histidine phosphatase family protein</fullName>
    </submittedName>
</protein>
<evidence type="ECO:0000313" key="2">
    <source>
        <dbReference type="Proteomes" id="UP000298781"/>
    </source>
</evidence>
<organism evidence="1 2">
    <name type="scientific">Phreatobacter stygius</name>
    <dbReference type="NCBI Taxonomy" id="1940610"/>
    <lineage>
        <taxon>Bacteria</taxon>
        <taxon>Pseudomonadati</taxon>
        <taxon>Pseudomonadota</taxon>
        <taxon>Alphaproteobacteria</taxon>
        <taxon>Hyphomicrobiales</taxon>
        <taxon>Phreatobacteraceae</taxon>
        <taxon>Phreatobacter</taxon>
    </lineage>
</organism>